<reference evidence="1 2" key="1">
    <citation type="submission" date="2019-10" db="EMBL/GenBank/DDBJ databases">
        <title>Evaluation of single-gene subtyping targets for Pseudomonas.</title>
        <authorList>
            <person name="Reichler S.J."/>
            <person name="Orsi R.H."/>
            <person name="Wiedmann M."/>
            <person name="Martin N.H."/>
            <person name="Murphy S.I."/>
        </authorList>
    </citation>
    <scope>NUCLEOTIDE SEQUENCE [LARGE SCALE GENOMIC DNA]</scope>
    <source>
        <strain evidence="1 2">FSL R10-3257</strain>
    </source>
</reference>
<dbReference type="AlphaFoldDB" id="A0A7X1WE67"/>
<dbReference type="Proteomes" id="UP000441404">
    <property type="component" value="Unassembled WGS sequence"/>
</dbReference>
<evidence type="ECO:0000313" key="2">
    <source>
        <dbReference type="Proteomes" id="UP000441404"/>
    </source>
</evidence>
<name>A0A7X1WE67_9PSED</name>
<dbReference type="EMBL" id="WIWJ01000124">
    <property type="protein sequence ID" value="MQT50249.1"/>
    <property type="molecule type" value="Genomic_DNA"/>
</dbReference>
<evidence type="ECO:0000313" key="1">
    <source>
        <dbReference type="EMBL" id="MQT50249.1"/>
    </source>
</evidence>
<gene>
    <name evidence="1" type="ORF">GHO40_26630</name>
</gene>
<sequence length="288" mass="33659">MAIHFNDRLARILDDTSHNRRHDIWRWLQLTTNNVQLSGDVNQPGMRSTMTHVISSTPGLSEIIKNKETEQLLPEKCLEWINEGKRQVEWLSSKLRERMTFSDSIAPLTSGLTGKDLLIASIDLWTINIKQKGSFLNELENSWNEHKKGDKQFKWFEDDEQKCLLAGKLINKHIPLDGLLSITLSAYQPIENHENLLTFFDHANLNQNQKSLFIERVKISWRQQKYRKNLTGKGQYNFILSDKAIARLDKLSETYELSRAKILDILLKMESEQNRYIPERIKLLKDES</sequence>
<protein>
    <submittedName>
        <fullName evidence="1">Uncharacterized protein</fullName>
    </submittedName>
</protein>
<comment type="caution">
    <text evidence="1">The sequence shown here is derived from an EMBL/GenBank/DDBJ whole genome shotgun (WGS) entry which is preliminary data.</text>
</comment>
<accession>A0A7X1WE67</accession>
<dbReference type="RefSeq" id="WP_044268725.1">
    <property type="nucleotide sequence ID" value="NZ_WIWJ01000124.1"/>
</dbReference>
<organism evidence="1 2">
    <name type="scientific">Pseudomonas helleri</name>
    <dbReference type="NCBI Taxonomy" id="1608996"/>
    <lineage>
        <taxon>Bacteria</taxon>
        <taxon>Pseudomonadati</taxon>
        <taxon>Pseudomonadota</taxon>
        <taxon>Gammaproteobacteria</taxon>
        <taxon>Pseudomonadales</taxon>
        <taxon>Pseudomonadaceae</taxon>
        <taxon>Pseudomonas</taxon>
    </lineage>
</organism>
<proteinExistence type="predicted"/>